<gene>
    <name evidence="1" type="ORF">TCM_035613</name>
</gene>
<dbReference type="AlphaFoldDB" id="A0A061FJA8"/>
<protein>
    <submittedName>
        <fullName evidence="1">Uncharacterized protein</fullName>
    </submittedName>
</protein>
<evidence type="ECO:0000313" key="2">
    <source>
        <dbReference type="Proteomes" id="UP000026915"/>
    </source>
</evidence>
<dbReference type="EMBL" id="CM001886">
    <property type="protein sequence ID" value="EOY16732.1"/>
    <property type="molecule type" value="Genomic_DNA"/>
</dbReference>
<evidence type="ECO:0000313" key="1">
    <source>
        <dbReference type="EMBL" id="EOY16732.1"/>
    </source>
</evidence>
<proteinExistence type="predicted"/>
<accession>A0A061FJA8</accession>
<name>A0A061FJA8_THECC</name>
<reference evidence="1 2" key="1">
    <citation type="journal article" date="2013" name="Genome Biol.">
        <title>The genome sequence of the most widely cultivated cacao type and its use to identify candidate genes regulating pod color.</title>
        <authorList>
            <person name="Motamayor J.C."/>
            <person name="Mockaitis K."/>
            <person name="Schmutz J."/>
            <person name="Haiminen N."/>
            <person name="Iii D.L."/>
            <person name="Cornejo O."/>
            <person name="Findley S.D."/>
            <person name="Zheng P."/>
            <person name="Utro F."/>
            <person name="Royaert S."/>
            <person name="Saski C."/>
            <person name="Jenkins J."/>
            <person name="Podicheti R."/>
            <person name="Zhao M."/>
            <person name="Scheffler B.E."/>
            <person name="Stack J.C."/>
            <person name="Feltus F.A."/>
            <person name="Mustiga G.M."/>
            <person name="Amores F."/>
            <person name="Phillips W."/>
            <person name="Marelli J.P."/>
            <person name="May G.D."/>
            <person name="Shapiro H."/>
            <person name="Ma J."/>
            <person name="Bustamante C.D."/>
            <person name="Schnell R.J."/>
            <person name="Main D."/>
            <person name="Gilbert D."/>
            <person name="Parida L."/>
            <person name="Kuhn D.N."/>
        </authorList>
    </citation>
    <scope>NUCLEOTIDE SEQUENCE [LARGE SCALE GENOMIC DNA]</scope>
    <source>
        <strain evidence="2">cv. Matina 1-6</strain>
    </source>
</reference>
<organism evidence="1 2">
    <name type="scientific">Theobroma cacao</name>
    <name type="common">Cacao</name>
    <name type="synonym">Cocoa</name>
    <dbReference type="NCBI Taxonomy" id="3641"/>
    <lineage>
        <taxon>Eukaryota</taxon>
        <taxon>Viridiplantae</taxon>
        <taxon>Streptophyta</taxon>
        <taxon>Embryophyta</taxon>
        <taxon>Tracheophyta</taxon>
        <taxon>Spermatophyta</taxon>
        <taxon>Magnoliopsida</taxon>
        <taxon>eudicotyledons</taxon>
        <taxon>Gunneridae</taxon>
        <taxon>Pentapetalae</taxon>
        <taxon>rosids</taxon>
        <taxon>malvids</taxon>
        <taxon>Malvales</taxon>
        <taxon>Malvaceae</taxon>
        <taxon>Byttnerioideae</taxon>
        <taxon>Theobroma</taxon>
    </lineage>
</organism>
<dbReference type="HOGENOM" id="CLU_1780805_0_0_1"/>
<dbReference type="Gramene" id="EOY16732">
    <property type="protein sequence ID" value="EOY16732"/>
    <property type="gene ID" value="TCM_035613"/>
</dbReference>
<keyword evidence="2" id="KW-1185">Reference proteome</keyword>
<dbReference type="InParanoid" id="A0A061FJA8"/>
<sequence>MQFLIKPFLKSLTLNQIKITKLAPKARHLKSKGFKCDLSSIRSDPQPCRKREGTGYLALGSVDAYGHLIVSKLDASGKRNKDIERLLWFLFSPEPSLTTTIPTTSTTATALTFLFIHIYIHTYTHIYEWWCFKALEELPLAQKNGG</sequence>
<dbReference type="Proteomes" id="UP000026915">
    <property type="component" value="Chromosome 8"/>
</dbReference>